<evidence type="ECO:0000256" key="1">
    <source>
        <dbReference type="ARBA" id="ARBA00023015"/>
    </source>
</evidence>
<dbReference type="InterPro" id="IPR010982">
    <property type="entry name" value="Lambda_DNA-bd_dom_sf"/>
</dbReference>
<dbReference type="Gene3D" id="3.40.50.2300">
    <property type="match status" value="2"/>
</dbReference>
<accession>A0A0N0XJ65</accession>
<dbReference type="Pfam" id="PF00356">
    <property type="entry name" value="LacI"/>
    <property type="match status" value="1"/>
</dbReference>
<proteinExistence type="predicted"/>
<dbReference type="STRING" id="857265.WG78_09530"/>
<evidence type="ECO:0000313" key="5">
    <source>
        <dbReference type="EMBL" id="KPC53320.1"/>
    </source>
</evidence>
<dbReference type="AlphaFoldDB" id="A0A0N0XJ65"/>
<dbReference type="PROSITE" id="PS00356">
    <property type="entry name" value="HTH_LACI_1"/>
    <property type="match status" value="1"/>
</dbReference>
<dbReference type="CDD" id="cd01392">
    <property type="entry name" value="HTH_LacI"/>
    <property type="match status" value="1"/>
</dbReference>
<comment type="caution">
    <text evidence="5">The sequence shown here is derived from an EMBL/GenBank/DDBJ whole genome shotgun (WGS) entry which is preliminary data.</text>
</comment>
<dbReference type="GO" id="GO:0003700">
    <property type="term" value="F:DNA-binding transcription factor activity"/>
    <property type="evidence" value="ECO:0007669"/>
    <property type="project" value="TreeGrafter"/>
</dbReference>
<evidence type="ECO:0000256" key="2">
    <source>
        <dbReference type="ARBA" id="ARBA00023125"/>
    </source>
</evidence>
<dbReference type="PATRIC" id="fig|857265.3.peg.1962"/>
<keyword evidence="3" id="KW-0804">Transcription</keyword>
<gene>
    <name evidence="5" type="primary">gntR_2</name>
    <name evidence="5" type="ORF">WG78_09530</name>
</gene>
<evidence type="ECO:0000259" key="4">
    <source>
        <dbReference type="PROSITE" id="PS50932"/>
    </source>
</evidence>
<protein>
    <submittedName>
        <fullName evidence="5">HTH-type transcriptional regulator GntR</fullName>
    </submittedName>
</protein>
<dbReference type="RefSeq" id="WP_053937560.1">
    <property type="nucleotide sequence ID" value="NZ_LAQT01000007.1"/>
</dbReference>
<dbReference type="SUPFAM" id="SSF53822">
    <property type="entry name" value="Periplasmic binding protein-like I"/>
    <property type="match status" value="1"/>
</dbReference>
<dbReference type="PANTHER" id="PTHR30146:SF33">
    <property type="entry name" value="TRANSCRIPTIONAL REGULATOR"/>
    <property type="match status" value="1"/>
</dbReference>
<dbReference type="EMBL" id="LAQT01000007">
    <property type="protein sequence ID" value="KPC53320.1"/>
    <property type="molecule type" value="Genomic_DNA"/>
</dbReference>
<dbReference type="SUPFAM" id="SSF47413">
    <property type="entry name" value="lambda repressor-like DNA-binding domains"/>
    <property type="match status" value="1"/>
</dbReference>
<keyword evidence="6" id="KW-1185">Reference proteome</keyword>
<dbReference type="InterPro" id="IPR028082">
    <property type="entry name" value="Peripla_BP_I"/>
</dbReference>
<evidence type="ECO:0000313" key="6">
    <source>
        <dbReference type="Proteomes" id="UP000037939"/>
    </source>
</evidence>
<dbReference type="GO" id="GO:0000976">
    <property type="term" value="F:transcription cis-regulatory region binding"/>
    <property type="evidence" value="ECO:0007669"/>
    <property type="project" value="TreeGrafter"/>
</dbReference>
<dbReference type="InterPro" id="IPR000843">
    <property type="entry name" value="HTH_LacI"/>
</dbReference>
<evidence type="ECO:0000256" key="3">
    <source>
        <dbReference type="ARBA" id="ARBA00023163"/>
    </source>
</evidence>
<keyword evidence="1" id="KW-0805">Transcription regulation</keyword>
<dbReference type="SMART" id="SM00354">
    <property type="entry name" value="HTH_LACI"/>
    <property type="match status" value="1"/>
</dbReference>
<dbReference type="InterPro" id="IPR046335">
    <property type="entry name" value="LacI/GalR-like_sensor"/>
</dbReference>
<reference evidence="5 6" key="1">
    <citation type="submission" date="2015-07" db="EMBL/GenBank/DDBJ databases">
        <title>Draft genome sequence of the Amantichitinum ursilacus IGB-41, a new chitin-degrading bacterium.</title>
        <authorList>
            <person name="Kirstahler P."/>
            <person name="Guenther M."/>
            <person name="Grumaz C."/>
            <person name="Rupp S."/>
            <person name="Zibek S."/>
            <person name="Sohn K."/>
        </authorList>
    </citation>
    <scope>NUCLEOTIDE SEQUENCE [LARGE SCALE GENOMIC DNA]</scope>
    <source>
        <strain evidence="5 6">IGB-41</strain>
    </source>
</reference>
<dbReference type="Pfam" id="PF13377">
    <property type="entry name" value="Peripla_BP_3"/>
    <property type="match status" value="1"/>
</dbReference>
<dbReference type="OrthoDB" id="269117at2"/>
<keyword evidence="2" id="KW-0238">DNA-binding</keyword>
<sequence length="340" mass="37199">MPRKPKERASRAATLHDVAAQVGVSAITVSRALNTPERVSEAVRERILAAVDALGYVPNRSARTLVSSRSQTVVVLIPSLSNTVFIDTLAGINDVLDPHHYQILIGNTGYDDAREERLLRTYLSHAPDGILLTGLRQSDGMRTWLDKLHIPVVHMMGLDPQAQRYCVGFSQQAAGAALTQHLLQRGYRNVAFFGARLDERVMQRAAGYRQALQEAGIYREDLEWLTPEHSGIGLGASMIAKALQQRPEIDAVFCCNDDLALGVLTYCQRNGIAVPQRLAVAGFNDLDGAAWATPTLTTIRTPRYDIGHAAASMLLDLMSGNTPAEPMQDLSFTLQAREST</sequence>
<feature type="domain" description="HTH lacI-type" evidence="4">
    <location>
        <begin position="13"/>
        <end position="67"/>
    </location>
</feature>
<dbReference type="Gene3D" id="1.10.260.40">
    <property type="entry name" value="lambda repressor-like DNA-binding domains"/>
    <property type="match status" value="1"/>
</dbReference>
<dbReference type="CDD" id="cd01575">
    <property type="entry name" value="PBP1_GntR"/>
    <property type="match status" value="1"/>
</dbReference>
<dbReference type="Proteomes" id="UP000037939">
    <property type="component" value="Unassembled WGS sequence"/>
</dbReference>
<dbReference type="PROSITE" id="PS50932">
    <property type="entry name" value="HTH_LACI_2"/>
    <property type="match status" value="1"/>
</dbReference>
<name>A0A0N0XJ65_9NEIS</name>
<organism evidence="5 6">
    <name type="scientific">Amantichitinum ursilacus</name>
    <dbReference type="NCBI Taxonomy" id="857265"/>
    <lineage>
        <taxon>Bacteria</taxon>
        <taxon>Pseudomonadati</taxon>
        <taxon>Pseudomonadota</taxon>
        <taxon>Betaproteobacteria</taxon>
        <taxon>Neisseriales</taxon>
        <taxon>Chitinibacteraceae</taxon>
        <taxon>Amantichitinum</taxon>
    </lineage>
</organism>
<dbReference type="PANTHER" id="PTHR30146">
    <property type="entry name" value="LACI-RELATED TRANSCRIPTIONAL REPRESSOR"/>
    <property type="match status" value="1"/>
</dbReference>